<evidence type="ECO:0000259" key="2">
    <source>
        <dbReference type="PROSITE" id="PS50234"/>
    </source>
</evidence>
<proteinExistence type="predicted"/>
<gene>
    <name evidence="3" type="ORF">IV417_15510</name>
</gene>
<protein>
    <recommendedName>
        <fullName evidence="2">VWFA domain-containing protein</fullName>
    </recommendedName>
</protein>
<evidence type="ECO:0000256" key="1">
    <source>
        <dbReference type="SAM" id="Phobius"/>
    </source>
</evidence>
<dbReference type="PROSITE" id="PS50234">
    <property type="entry name" value="VWFA"/>
    <property type="match status" value="1"/>
</dbReference>
<evidence type="ECO:0000313" key="4">
    <source>
        <dbReference type="Proteomes" id="UP001315686"/>
    </source>
</evidence>
<dbReference type="InterPro" id="IPR036465">
    <property type="entry name" value="vWFA_dom_sf"/>
</dbReference>
<evidence type="ECO:0000313" key="3">
    <source>
        <dbReference type="EMBL" id="MBT0958796.1"/>
    </source>
</evidence>
<dbReference type="Pfam" id="PF13400">
    <property type="entry name" value="Tad"/>
    <property type="match status" value="1"/>
</dbReference>
<sequence>MPKLIKRFSREEEGGLVIFSLFMMVCMLLAVGIAIDVMRTEHMRTRLQIAADSAVLAAADLDQILTPAEVVEDYFARAGLSAALDGSGTTAGVNSRTVTANANFAVPSMFLNMVGINSLNAPATGTANETISDIEISLVLDITGSMGSNGKMANLRLAANDFIDTVIRDDAPGAVSVSLVPYTAQVNVGPALMGQLNVTQEHNYSHCVDFEEEDFEDTAVSLTASYDQMEHYQYYASATSPIDNPGCPTRTFERVMPFTENVAALQGNISQFTPRANTAIHIGMKWGVALLDPAMRPVVSNLIAMGEADATFAGRPYAWDRENTKKFVVLMTDGQNVNTRRLHDWAYATTELRERWNDFSTSQYAAANSGSPAWWEYDYTKYTSAQADDMLDTICTAAKNKGITVFSIGFEVDPYPASVMESCASSSSHFYKVEGLEIQTAFNAIARQINQLRLTQ</sequence>
<organism evidence="3 4">
    <name type="scientific">Harenicola maris</name>
    <dbReference type="NCBI Taxonomy" id="2841044"/>
    <lineage>
        <taxon>Bacteria</taxon>
        <taxon>Pseudomonadati</taxon>
        <taxon>Pseudomonadota</taxon>
        <taxon>Alphaproteobacteria</taxon>
        <taxon>Rhodobacterales</taxon>
        <taxon>Paracoccaceae</taxon>
        <taxon>Harenicola</taxon>
    </lineage>
</organism>
<dbReference type="SUPFAM" id="SSF53300">
    <property type="entry name" value="vWA-like"/>
    <property type="match status" value="1"/>
</dbReference>
<keyword evidence="4" id="KW-1185">Reference proteome</keyword>
<dbReference type="EMBL" id="JADQAZ010000003">
    <property type="protein sequence ID" value="MBT0958796.1"/>
    <property type="molecule type" value="Genomic_DNA"/>
</dbReference>
<dbReference type="AlphaFoldDB" id="A0AAP2G8Y7"/>
<dbReference type="Gene3D" id="3.40.50.410">
    <property type="entry name" value="von Willebrand factor, type A domain"/>
    <property type="match status" value="1"/>
</dbReference>
<name>A0AAP2G8Y7_9RHOB</name>
<feature type="domain" description="VWFA" evidence="2">
    <location>
        <begin position="135"/>
        <end position="449"/>
    </location>
</feature>
<reference evidence="3 4" key="1">
    <citation type="journal article" date="2021" name="Arch. Microbiol.">
        <title>Harenicola maris gen. nov., sp. nov. isolated from the Sea of Japan shallow sediments.</title>
        <authorList>
            <person name="Romanenko L.A."/>
            <person name="Kurilenko V.V."/>
            <person name="Chernysheva N.Y."/>
            <person name="Tekutyeva L.A."/>
            <person name="Velansky P.V."/>
            <person name="Svetashev V.I."/>
            <person name="Isaeva M.P."/>
        </authorList>
    </citation>
    <scope>NUCLEOTIDE SEQUENCE [LARGE SCALE GENOMIC DNA]</scope>
    <source>
        <strain evidence="3 4">KMM 3653</strain>
    </source>
</reference>
<accession>A0AAP2G8Y7</accession>
<dbReference type="Proteomes" id="UP001315686">
    <property type="component" value="Unassembled WGS sequence"/>
</dbReference>
<dbReference type="InterPro" id="IPR002035">
    <property type="entry name" value="VWF_A"/>
</dbReference>
<comment type="caution">
    <text evidence="3">The sequence shown here is derived from an EMBL/GenBank/DDBJ whole genome shotgun (WGS) entry which is preliminary data.</text>
</comment>
<keyword evidence="1" id="KW-0472">Membrane</keyword>
<keyword evidence="1" id="KW-0812">Transmembrane</keyword>
<feature type="transmembrane region" description="Helical" evidence="1">
    <location>
        <begin position="16"/>
        <end position="38"/>
    </location>
</feature>
<dbReference type="InterPro" id="IPR028087">
    <property type="entry name" value="Tad_N"/>
</dbReference>
<keyword evidence="1" id="KW-1133">Transmembrane helix</keyword>